<evidence type="ECO:0000256" key="1">
    <source>
        <dbReference type="ARBA" id="ARBA00007471"/>
    </source>
</evidence>
<dbReference type="OrthoDB" id="271628at2759"/>
<comment type="caution">
    <text evidence="3">The sequence shown here is derived from an EMBL/GenBank/DDBJ whole genome shotgun (WGS) entry which is preliminary data.</text>
</comment>
<organism evidence="3 4">
    <name type="scientific">Pseudolycoriella hygida</name>
    <dbReference type="NCBI Taxonomy" id="35572"/>
    <lineage>
        <taxon>Eukaryota</taxon>
        <taxon>Metazoa</taxon>
        <taxon>Ecdysozoa</taxon>
        <taxon>Arthropoda</taxon>
        <taxon>Hexapoda</taxon>
        <taxon>Insecta</taxon>
        <taxon>Pterygota</taxon>
        <taxon>Neoptera</taxon>
        <taxon>Endopterygota</taxon>
        <taxon>Diptera</taxon>
        <taxon>Nematocera</taxon>
        <taxon>Sciaroidea</taxon>
        <taxon>Sciaridae</taxon>
        <taxon>Pseudolycoriella</taxon>
    </lineage>
</organism>
<dbReference type="CDD" id="cd13211">
    <property type="entry name" value="PH-GRAM_MTMR9"/>
    <property type="match status" value="1"/>
</dbReference>
<dbReference type="Pfam" id="PF06602">
    <property type="entry name" value="Myotub-related"/>
    <property type="match status" value="1"/>
</dbReference>
<dbReference type="PROSITE" id="PS51339">
    <property type="entry name" value="PPASE_MYOTUBULARIN"/>
    <property type="match status" value="1"/>
</dbReference>
<accession>A0A9Q0MMQ5</accession>
<dbReference type="SUPFAM" id="SSF50729">
    <property type="entry name" value="PH domain-like"/>
    <property type="match status" value="1"/>
</dbReference>
<dbReference type="PANTHER" id="PTHR10807">
    <property type="entry name" value="MYOTUBULARIN-RELATED"/>
    <property type="match status" value="1"/>
</dbReference>
<feature type="domain" description="Myotubularin phosphatase" evidence="2">
    <location>
        <begin position="128"/>
        <end position="498"/>
    </location>
</feature>
<dbReference type="SUPFAM" id="SSF52799">
    <property type="entry name" value="(Phosphotyrosine protein) phosphatases II"/>
    <property type="match status" value="1"/>
</dbReference>
<dbReference type="EMBL" id="WJQU01000004">
    <property type="protein sequence ID" value="KAJ6634790.1"/>
    <property type="molecule type" value="Genomic_DNA"/>
</dbReference>
<dbReference type="AlphaFoldDB" id="A0A9Q0MMQ5"/>
<dbReference type="InterPro" id="IPR011993">
    <property type="entry name" value="PH-like_dom_sf"/>
</dbReference>
<dbReference type="GO" id="GO:0005737">
    <property type="term" value="C:cytoplasm"/>
    <property type="evidence" value="ECO:0007669"/>
    <property type="project" value="TreeGrafter"/>
</dbReference>
<dbReference type="Gene3D" id="2.30.29.30">
    <property type="entry name" value="Pleckstrin-homology domain (PH domain)/Phosphotyrosine-binding domain (PTB)"/>
    <property type="match status" value="1"/>
</dbReference>
<comment type="similarity">
    <text evidence="1">Belongs to the protein-tyrosine phosphatase family. Non-receptor class myotubularin subfamily.</text>
</comment>
<dbReference type="Proteomes" id="UP001151699">
    <property type="component" value="Chromosome C"/>
</dbReference>
<dbReference type="InterPro" id="IPR029021">
    <property type="entry name" value="Prot-tyrosine_phosphatase-like"/>
</dbReference>
<protein>
    <submittedName>
        <fullName evidence="3">Myotubularin-related protein 9</fullName>
    </submittedName>
</protein>
<name>A0A9Q0MMQ5_9DIPT</name>
<evidence type="ECO:0000313" key="4">
    <source>
        <dbReference type="Proteomes" id="UP001151699"/>
    </source>
</evidence>
<keyword evidence="4" id="KW-1185">Reference proteome</keyword>
<sequence length="552" mass="62535">MEFAELILTPKLDGVTLHSPLSESVGGTLCITGHHLILSSRKEAMQELWLLHQVIDWVERKPNVQNNVLQGGFIVLKCKDLRIITLEINSPQEFLNIASSIEQLSNLHGCQYLYPFFYRPMYSILEDGYTMFRSELEFSKLLASDEWRLSTVNKHYSVCSTYGPKIVVPKSISDEEIVQSAAWRDGGRFPMLSYRHENGAILMRGSQPVSNQNMKRCRADEAILNVVLGRSRKGFIVDTWGKGKSNTETDQHYSQWRKVARPIGNLSSSSAILDSFSKFIEACNDLTCHPDKWLSRLDGSGWLTLVLNSLNAACVVAQCLDQEGSPVLVHGGKGLDTPLLISSLVQIILNPDCRTARGMEALIQREWIESGFPFTTRHKHSCYTPSHGRAKTSGSTFVLFLDCVHQLHSQFPCSFEFGTNLLTILFEHSFASQYGTFLGDNERDREALNLHNKTTSLWSYLNRPDVLKSLLNPIYEPNQSVIWPSVAPISITVWSELYFRWNIDQSGTRAIMNQVQTLITQEKELRSKVIKLRKQLSDLTKEFQLNNIAVDS</sequence>
<dbReference type="GO" id="GO:0019903">
    <property type="term" value="F:protein phosphatase binding"/>
    <property type="evidence" value="ECO:0007669"/>
    <property type="project" value="TreeGrafter"/>
</dbReference>
<evidence type="ECO:0000313" key="3">
    <source>
        <dbReference type="EMBL" id="KAJ6634790.1"/>
    </source>
</evidence>
<dbReference type="InterPro" id="IPR048994">
    <property type="entry name" value="PH-GRAM_MTMR6-9"/>
</dbReference>
<dbReference type="InterPro" id="IPR010569">
    <property type="entry name" value="Myotubularin-like_Pase_dom"/>
</dbReference>
<reference evidence="3" key="1">
    <citation type="submission" date="2022-07" db="EMBL/GenBank/DDBJ databases">
        <authorList>
            <person name="Trinca V."/>
            <person name="Uliana J.V.C."/>
            <person name="Torres T.T."/>
            <person name="Ward R.J."/>
            <person name="Monesi N."/>
        </authorList>
    </citation>
    <scope>NUCLEOTIDE SEQUENCE</scope>
    <source>
        <strain evidence="3">HSMRA1968</strain>
        <tissue evidence="3">Whole embryos</tissue>
    </source>
</reference>
<dbReference type="GO" id="GO:0046856">
    <property type="term" value="P:phosphatidylinositol dephosphorylation"/>
    <property type="evidence" value="ECO:0007669"/>
    <property type="project" value="TreeGrafter"/>
</dbReference>
<dbReference type="Pfam" id="PF21098">
    <property type="entry name" value="PH-GRAM_MTMR6-like"/>
    <property type="match status" value="1"/>
</dbReference>
<dbReference type="GO" id="GO:0010507">
    <property type="term" value="P:negative regulation of autophagy"/>
    <property type="evidence" value="ECO:0007669"/>
    <property type="project" value="TreeGrafter"/>
</dbReference>
<dbReference type="InterPro" id="IPR030564">
    <property type="entry name" value="Myotubularin"/>
</dbReference>
<gene>
    <name evidence="3" type="primary">MTMR9</name>
    <name evidence="3" type="ORF">Bhyg_13369</name>
</gene>
<evidence type="ECO:0000259" key="2">
    <source>
        <dbReference type="PROSITE" id="PS51339"/>
    </source>
</evidence>
<dbReference type="PANTHER" id="PTHR10807:SF73">
    <property type="entry name" value="LD06050P"/>
    <property type="match status" value="1"/>
</dbReference>
<proteinExistence type="inferred from homology"/>